<evidence type="ECO:0000313" key="6">
    <source>
        <dbReference type="EMBL" id="CCC50486.1"/>
    </source>
</evidence>
<dbReference type="PROSITE" id="PS50920">
    <property type="entry name" value="SOLCAR"/>
    <property type="match status" value="1"/>
</dbReference>
<gene>
    <name evidence="6" type="ORF">TVY486_0903070</name>
</gene>
<protein>
    <submittedName>
        <fullName evidence="6">Putative mitochondrial carrier protein</fullName>
    </submittedName>
</protein>
<dbReference type="EMBL" id="HE573025">
    <property type="protein sequence ID" value="CCC50486.1"/>
    <property type="molecule type" value="Genomic_DNA"/>
</dbReference>
<dbReference type="SUPFAM" id="SSF103506">
    <property type="entry name" value="Mitochondrial carrier"/>
    <property type="match status" value="1"/>
</dbReference>
<dbReference type="GO" id="GO:0015742">
    <property type="term" value="P:alpha-ketoglutarate transport"/>
    <property type="evidence" value="ECO:0007669"/>
    <property type="project" value="TreeGrafter"/>
</dbReference>
<proteinExistence type="inferred from homology"/>
<keyword evidence="2 4" id="KW-0812">Transmembrane</keyword>
<evidence type="ECO:0000256" key="3">
    <source>
        <dbReference type="ARBA" id="ARBA00023136"/>
    </source>
</evidence>
<dbReference type="PANTHER" id="PTHR46982">
    <property type="entry name" value="CITRATE/OXOGLUTARATE CARRIER PROTEIN"/>
    <property type="match status" value="1"/>
</dbReference>
<keyword evidence="5" id="KW-0813">Transport</keyword>
<comment type="similarity">
    <text evidence="5">Belongs to the mitochondrial carrier (TC 2.A.29) family.</text>
</comment>
<evidence type="ECO:0000256" key="2">
    <source>
        <dbReference type="ARBA" id="ARBA00022692"/>
    </source>
</evidence>
<dbReference type="OMA" id="VMGPCTY"/>
<evidence type="ECO:0000256" key="5">
    <source>
        <dbReference type="RuleBase" id="RU000488"/>
    </source>
</evidence>
<dbReference type="GO" id="GO:0006843">
    <property type="term" value="P:mitochondrial citrate transmembrane transport"/>
    <property type="evidence" value="ECO:0007669"/>
    <property type="project" value="TreeGrafter"/>
</dbReference>
<dbReference type="AlphaFoldDB" id="G0U2I3"/>
<sequence length="277" mass="30151">MGFGDPRDVALGAVLQCTEALTLGMPFEVWKTQHISDLSKGKWGRASSSFVSLWRGGIGRFYHGTSAKLVEAALKGSILLFGTNLTLDLEPMIGLDPESAVGGMFAGFCGGVSQTVVMSPMTYVVTYKNRFPQYSSMGTLAVLRGAGIRNTFGSAPAMAGRQGTNWALRWLFAVSITNKYKEVVGRKKLMPIEELLCGIAGGVFGCVNQPFEVLRVLQQARRVSGDKTANTRNCAKLVYKEYGWRGFYCGLIPRMCLSAWQTMFMVSIAGIIKARLA</sequence>
<dbReference type="InterPro" id="IPR018108">
    <property type="entry name" value="MCP_transmembrane"/>
</dbReference>
<dbReference type="InterPro" id="IPR023395">
    <property type="entry name" value="MCP_dom_sf"/>
</dbReference>
<dbReference type="Gene3D" id="1.50.40.10">
    <property type="entry name" value="Mitochondrial carrier domain"/>
    <property type="match status" value="1"/>
</dbReference>
<dbReference type="GO" id="GO:0005371">
    <property type="term" value="F:tricarboxylate secondary active transmembrane transporter activity"/>
    <property type="evidence" value="ECO:0007669"/>
    <property type="project" value="TreeGrafter"/>
</dbReference>
<dbReference type="GO" id="GO:0016020">
    <property type="term" value="C:membrane"/>
    <property type="evidence" value="ECO:0007669"/>
    <property type="project" value="UniProtKB-SubCell"/>
</dbReference>
<dbReference type="GO" id="GO:0005739">
    <property type="term" value="C:mitochondrion"/>
    <property type="evidence" value="ECO:0007669"/>
    <property type="project" value="TreeGrafter"/>
</dbReference>
<organism evidence="6">
    <name type="scientific">Trypanosoma vivax (strain Y486)</name>
    <dbReference type="NCBI Taxonomy" id="1055687"/>
    <lineage>
        <taxon>Eukaryota</taxon>
        <taxon>Discoba</taxon>
        <taxon>Euglenozoa</taxon>
        <taxon>Kinetoplastea</taxon>
        <taxon>Metakinetoplastina</taxon>
        <taxon>Trypanosomatida</taxon>
        <taxon>Trypanosomatidae</taxon>
        <taxon>Trypanosoma</taxon>
        <taxon>Duttonella</taxon>
    </lineage>
</organism>
<accession>G0U2I3</accession>
<name>G0U2I3_TRYVY</name>
<dbReference type="PANTHER" id="PTHR46982:SF1">
    <property type="entry name" value="CITRATE_OXOGLUTARATE CARRIER PROTEIN"/>
    <property type="match status" value="1"/>
</dbReference>
<evidence type="ECO:0000256" key="4">
    <source>
        <dbReference type="PROSITE-ProRule" id="PRU00282"/>
    </source>
</evidence>
<dbReference type="VEuPathDB" id="TriTrypDB:TvY486_0903070"/>
<keyword evidence="3 4" id="KW-0472">Membrane</keyword>
<evidence type="ECO:0000256" key="1">
    <source>
        <dbReference type="ARBA" id="ARBA00004141"/>
    </source>
</evidence>
<dbReference type="Pfam" id="PF00153">
    <property type="entry name" value="Mito_carr"/>
    <property type="match status" value="1"/>
</dbReference>
<comment type="subcellular location">
    <subcellularLocation>
        <location evidence="1">Membrane</location>
        <topology evidence="1">Multi-pass membrane protein</topology>
    </subcellularLocation>
</comment>
<dbReference type="InterPro" id="IPR053017">
    <property type="entry name" value="Mito_Cit/Oxoglu_Carrier"/>
</dbReference>
<feature type="repeat" description="Solcar" evidence="4">
    <location>
        <begin position="192"/>
        <end position="275"/>
    </location>
</feature>
<reference evidence="6" key="1">
    <citation type="journal article" date="2012" name="Proc. Natl. Acad. Sci. U.S.A.">
        <title>Antigenic diversity is generated by distinct evolutionary mechanisms in African trypanosome species.</title>
        <authorList>
            <person name="Jackson A.P."/>
            <person name="Berry A."/>
            <person name="Aslett M."/>
            <person name="Allison H.C."/>
            <person name="Burton P."/>
            <person name="Vavrova-Anderson J."/>
            <person name="Brown R."/>
            <person name="Browne H."/>
            <person name="Corton N."/>
            <person name="Hauser H."/>
            <person name="Gamble J."/>
            <person name="Gilderthorp R."/>
            <person name="Marcello L."/>
            <person name="McQuillan J."/>
            <person name="Otto T.D."/>
            <person name="Quail M.A."/>
            <person name="Sanders M.J."/>
            <person name="van Tonder A."/>
            <person name="Ginger M.L."/>
            <person name="Field M.C."/>
            <person name="Barry J.D."/>
            <person name="Hertz-Fowler C."/>
            <person name="Berriman M."/>
        </authorList>
    </citation>
    <scope>NUCLEOTIDE SEQUENCE</scope>
    <source>
        <strain evidence="6">Y486</strain>
    </source>
</reference>